<evidence type="ECO:0000313" key="1">
    <source>
        <dbReference type="EMBL" id="AAQ62371.1"/>
    </source>
</evidence>
<dbReference type="EMBL" id="AF279106">
    <property type="protein sequence ID" value="AAQ62371.1"/>
    <property type="molecule type" value="Genomic_DNA"/>
</dbReference>
<proteinExistence type="predicted"/>
<dbReference type="AlphaFoldDB" id="Q7BKG5"/>
<protein>
    <submittedName>
        <fullName evidence="1">Uncharacterized protein</fullName>
    </submittedName>
</protein>
<organism evidence="1">
    <name type="scientific">Gamma-proteobacterium EBAC31A08</name>
    <dbReference type="NCBI Taxonomy" id="133804"/>
    <lineage>
        <taxon>Bacteria</taxon>
        <taxon>Pseudomonadati</taxon>
        <taxon>Pseudomonadota</taxon>
        <taxon>Gammaproteobacteria</taxon>
        <taxon>environmental samples</taxon>
    </lineage>
</organism>
<reference evidence="1" key="2">
    <citation type="submission" date="2003-08" db="EMBL/GenBank/DDBJ databases">
        <authorList>
            <person name="Beja O."/>
            <person name="Aravind L."/>
            <person name="Koonin E.V."/>
            <person name="Suzuki M.T."/>
            <person name="Hadd A."/>
            <person name="Nguyen L.P."/>
            <person name="Jovanovich S.B."/>
            <person name="Gates C.M."/>
            <person name="Feldman R.A."/>
            <person name="DeLong E.F."/>
        </authorList>
    </citation>
    <scope>NUCLEOTIDE SEQUENCE</scope>
</reference>
<name>Q7BKG5_PRB01</name>
<reference evidence="1" key="1">
    <citation type="journal article" date="2000" name="Science">
        <title>Bacterial rhodopsin: evidence for a new type of phototrophy in the sea.</title>
        <authorList>
            <person name="Beja O."/>
            <person name="Aravind L."/>
            <person name="Koonin E.V."/>
            <person name="Suzuki M.T."/>
            <person name="Hadd A."/>
            <person name="Nguyen L.P."/>
            <person name="Jovanovich S.B."/>
            <person name="Gates C.M."/>
            <person name="Feldman R.A."/>
            <person name="Spudich J.L."/>
            <person name="Spudich E.N."/>
            <person name="DeLong E.F."/>
        </authorList>
    </citation>
    <scope>NUCLEOTIDE SEQUENCE</scope>
</reference>
<accession>Q7BKG5</accession>
<sequence>MSFFIIFTTTSPQSTNIQPDSVLPSTPMILILLAFISSTNFSDKDFACLFEFAVAIMMLSAKEEIPLISSDRTFSALLSLRVSVQISFKAFFGKIIVYLFNV</sequence>